<sequence length="110" mass="11374">MSQLYEGDSSHNAQLHAAISVADMVQPYPTSQLPSWLPPTPGRMNKVAKTDIVGASAATLVVAQCAETTEAMGAEHEHLTSVESSAMNVQSAVGAVASNSVPISLIPTSK</sequence>
<keyword evidence="3" id="KW-1185">Reference proteome</keyword>
<evidence type="ECO:0000259" key="1">
    <source>
        <dbReference type="Pfam" id="PF05703"/>
    </source>
</evidence>
<organism evidence="2 3">
    <name type="scientific">Turnera subulata</name>
    <dbReference type="NCBI Taxonomy" id="218843"/>
    <lineage>
        <taxon>Eukaryota</taxon>
        <taxon>Viridiplantae</taxon>
        <taxon>Streptophyta</taxon>
        <taxon>Embryophyta</taxon>
        <taxon>Tracheophyta</taxon>
        <taxon>Spermatophyta</taxon>
        <taxon>Magnoliopsida</taxon>
        <taxon>eudicotyledons</taxon>
        <taxon>Gunneridae</taxon>
        <taxon>Pentapetalae</taxon>
        <taxon>rosids</taxon>
        <taxon>fabids</taxon>
        <taxon>Malpighiales</taxon>
        <taxon>Passifloraceae</taxon>
        <taxon>Turnera</taxon>
    </lineage>
</organism>
<feature type="domain" description="VAN3-binding protein-like auxin canalisation" evidence="1">
    <location>
        <begin position="10"/>
        <end position="92"/>
    </location>
</feature>
<name>A0A9Q0J8R2_9ROSI</name>
<dbReference type="InterPro" id="IPR040269">
    <property type="entry name" value="VAB"/>
</dbReference>
<dbReference type="GO" id="GO:0009734">
    <property type="term" value="P:auxin-activated signaling pathway"/>
    <property type="evidence" value="ECO:0007669"/>
    <property type="project" value="TreeGrafter"/>
</dbReference>
<dbReference type="PANTHER" id="PTHR31351">
    <property type="entry name" value="EXPRESSED PROTEIN"/>
    <property type="match status" value="1"/>
</dbReference>
<dbReference type="PANTHER" id="PTHR31351:SF4">
    <property type="entry name" value="AUXIN CANALIZATION PROTEIN (DUF828)"/>
    <property type="match status" value="1"/>
</dbReference>
<accession>A0A9Q0J8R2</accession>
<dbReference type="Proteomes" id="UP001141552">
    <property type="component" value="Unassembled WGS sequence"/>
</dbReference>
<dbReference type="AlphaFoldDB" id="A0A9Q0J8R2"/>
<proteinExistence type="predicted"/>
<dbReference type="Pfam" id="PF05703">
    <property type="entry name" value="Auxin_canalis"/>
    <property type="match status" value="1"/>
</dbReference>
<reference evidence="2" key="1">
    <citation type="submission" date="2022-02" db="EMBL/GenBank/DDBJ databases">
        <authorList>
            <person name="Henning P.M."/>
            <person name="McCubbin A.G."/>
            <person name="Shore J.S."/>
        </authorList>
    </citation>
    <scope>NUCLEOTIDE SEQUENCE</scope>
    <source>
        <strain evidence="2">F60SS</strain>
        <tissue evidence="2">Leaves</tissue>
    </source>
</reference>
<dbReference type="GO" id="GO:0010305">
    <property type="term" value="P:leaf vascular tissue pattern formation"/>
    <property type="evidence" value="ECO:0007669"/>
    <property type="project" value="TreeGrafter"/>
</dbReference>
<reference evidence="2" key="2">
    <citation type="journal article" date="2023" name="Plants (Basel)">
        <title>Annotation of the Turnera subulata (Passifloraceae) Draft Genome Reveals the S-Locus Evolved after the Divergence of Turneroideae from Passifloroideae in a Stepwise Manner.</title>
        <authorList>
            <person name="Henning P.M."/>
            <person name="Roalson E.H."/>
            <person name="Mir W."/>
            <person name="McCubbin A.G."/>
            <person name="Shore J.S."/>
        </authorList>
    </citation>
    <scope>NUCLEOTIDE SEQUENCE</scope>
    <source>
        <strain evidence="2">F60SS</strain>
    </source>
</reference>
<protein>
    <recommendedName>
        <fullName evidence="1">VAN3-binding protein-like auxin canalisation domain-containing protein</fullName>
    </recommendedName>
</protein>
<dbReference type="OrthoDB" id="1748449at2759"/>
<gene>
    <name evidence="2" type="ORF">Tsubulata_042365</name>
</gene>
<dbReference type="InterPro" id="IPR008546">
    <property type="entry name" value="VAN3-bd-like_auxin_canal"/>
</dbReference>
<evidence type="ECO:0000313" key="2">
    <source>
        <dbReference type="EMBL" id="KAJ4832202.1"/>
    </source>
</evidence>
<dbReference type="EMBL" id="JAKUCV010005181">
    <property type="protein sequence ID" value="KAJ4832202.1"/>
    <property type="molecule type" value="Genomic_DNA"/>
</dbReference>
<dbReference type="GO" id="GO:0010087">
    <property type="term" value="P:phloem or xylem histogenesis"/>
    <property type="evidence" value="ECO:0007669"/>
    <property type="project" value="TreeGrafter"/>
</dbReference>
<comment type="caution">
    <text evidence="2">The sequence shown here is derived from an EMBL/GenBank/DDBJ whole genome shotgun (WGS) entry which is preliminary data.</text>
</comment>
<evidence type="ECO:0000313" key="3">
    <source>
        <dbReference type="Proteomes" id="UP001141552"/>
    </source>
</evidence>